<evidence type="ECO:0000313" key="1">
    <source>
        <dbReference type="EMBL" id="KAK4477665.1"/>
    </source>
</evidence>
<reference evidence="1 2" key="1">
    <citation type="journal article" date="2023" name="bioRxiv">
        <title>Genome report: Whole genome sequence and annotation of Penstemon davidsonii.</title>
        <authorList>
            <person name="Ostevik K.L."/>
            <person name="Alabady M."/>
            <person name="Zhang M."/>
            <person name="Rausher M.D."/>
        </authorList>
    </citation>
    <scope>NUCLEOTIDE SEQUENCE [LARGE SCALE GENOMIC DNA]</scope>
    <source>
        <strain evidence="1">DNT005</strain>
        <tissue evidence="1">Whole leaf</tissue>
    </source>
</reference>
<sequence length="84" mass="9153">MLTKSISYDKWRDAQEHWRLVPGGVGGCAGGGGAGCSCCELHPEGTEPVSCRDNKGRNAVATVLRDKLKEQKRCFCNYLKNPTP</sequence>
<comment type="caution">
    <text evidence="1">The sequence shown here is derived from an EMBL/GenBank/DDBJ whole genome shotgun (WGS) entry which is preliminary data.</text>
</comment>
<evidence type="ECO:0000313" key="2">
    <source>
        <dbReference type="Proteomes" id="UP001291926"/>
    </source>
</evidence>
<organism evidence="1 2">
    <name type="scientific">Penstemon davidsonii</name>
    <dbReference type="NCBI Taxonomy" id="160366"/>
    <lineage>
        <taxon>Eukaryota</taxon>
        <taxon>Viridiplantae</taxon>
        <taxon>Streptophyta</taxon>
        <taxon>Embryophyta</taxon>
        <taxon>Tracheophyta</taxon>
        <taxon>Spermatophyta</taxon>
        <taxon>Magnoliopsida</taxon>
        <taxon>eudicotyledons</taxon>
        <taxon>Gunneridae</taxon>
        <taxon>Pentapetalae</taxon>
        <taxon>asterids</taxon>
        <taxon>lamiids</taxon>
        <taxon>Lamiales</taxon>
        <taxon>Plantaginaceae</taxon>
        <taxon>Cheloneae</taxon>
        <taxon>Penstemon</taxon>
    </lineage>
</organism>
<keyword evidence="2" id="KW-1185">Reference proteome</keyword>
<proteinExistence type="predicted"/>
<dbReference type="Proteomes" id="UP001291926">
    <property type="component" value="Unassembled WGS sequence"/>
</dbReference>
<name>A0ABR0CL60_9LAMI</name>
<protein>
    <submittedName>
        <fullName evidence="1">Uncharacterized protein</fullName>
    </submittedName>
</protein>
<accession>A0ABR0CL60</accession>
<dbReference type="EMBL" id="JAYDYQ010002688">
    <property type="protein sequence ID" value="KAK4477665.1"/>
    <property type="molecule type" value="Genomic_DNA"/>
</dbReference>
<gene>
    <name evidence="1" type="ORF">RD792_016910</name>
</gene>